<reference evidence="2 3" key="1">
    <citation type="submission" date="2017-04" db="EMBL/GenBank/DDBJ databases">
        <title>Weissella cibaria strain m2 complete genome.</title>
        <authorList>
            <person name="Pan Q."/>
            <person name="Tan M."/>
            <person name="Yao F."/>
            <person name="Su S."/>
        </authorList>
    </citation>
    <scope>NUCLEOTIDE SEQUENCE [LARGE SCALE GENOMIC DNA]</scope>
    <source>
        <strain evidence="2 3">M2</strain>
    </source>
</reference>
<proteinExistence type="predicted"/>
<keyword evidence="1" id="KW-0812">Transmembrane</keyword>
<evidence type="ECO:0000313" key="3">
    <source>
        <dbReference type="Proteomes" id="UP000244870"/>
    </source>
</evidence>
<dbReference type="Proteomes" id="UP000244870">
    <property type="component" value="Chromosome"/>
</dbReference>
<keyword evidence="1" id="KW-1133">Transmembrane helix</keyword>
<organism evidence="2 3">
    <name type="scientific">Weissella cibaria</name>
    <dbReference type="NCBI Taxonomy" id="137591"/>
    <lineage>
        <taxon>Bacteria</taxon>
        <taxon>Bacillati</taxon>
        <taxon>Bacillota</taxon>
        <taxon>Bacilli</taxon>
        <taxon>Lactobacillales</taxon>
        <taxon>Lactobacillaceae</taxon>
        <taxon>Weissella</taxon>
    </lineage>
</organism>
<keyword evidence="1" id="KW-0472">Membrane</keyword>
<accession>A0A2S1KQV1</accession>
<dbReference type="AlphaFoldDB" id="A0A2S1KQV1"/>
<gene>
    <name evidence="2" type="ORF">B6254_0960</name>
</gene>
<feature type="transmembrane region" description="Helical" evidence="1">
    <location>
        <begin position="43"/>
        <end position="62"/>
    </location>
</feature>
<sequence length="242" mass="27441">MKFKKYAPNWMTLTSFVFGVFVGIGLLSVFVNQPLDWGNLSEWIGSLSTIVAGIWAVQRFSLSRQEKFEVTLPRVDVMTRKGSEEPVGVIDSYQIKVVNKIERPTSIVSVGGSVFLDEQLNEFVYSVQFNIDTTHTHLEFDDFMIANLSFETLMAFWQGTIMTVEYDSQENKQSKSINEWLDKLQNAKSFVLVPYVEFAINSEANLFGSKKIVINLSDLQDDIKNASKVKQNIKAVRTSIAL</sequence>
<dbReference type="EMBL" id="CP020928">
    <property type="protein sequence ID" value="AWF95366.1"/>
    <property type="molecule type" value="Genomic_DNA"/>
</dbReference>
<feature type="transmembrane region" description="Helical" evidence="1">
    <location>
        <begin position="12"/>
        <end position="31"/>
    </location>
</feature>
<protein>
    <submittedName>
        <fullName evidence="2">Uncharacterized protein</fullName>
    </submittedName>
</protein>
<name>A0A2S1KQV1_9LACO</name>
<evidence type="ECO:0000313" key="2">
    <source>
        <dbReference type="EMBL" id="AWF95366.1"/>
    </source>
</evidence>
<dbReference type="RefSeq" id="WP_108730298.1">
    <property type="nucleotide sequence ID" value="NZ_CP020928.1"/>
</dbReference>
<evidence type="ECO:0000256" key="1">
    <source>
        <dbReference type="SAM" id="Phobius"/>
    </source>
</evidence>